<evidence type="ECO:0000256" key="1">
    <source>
        <dbReference type="SAM" id="MobiDB-lite"/>
    </source>
</evidence>
<sequence length="124" mass="13875">GGSLANSRLTLSSRGGTPVSLKSGGGGGPLVDESVQVDLSADTITYDSDDEMVKRRSSLVLRNKKGHPIYSREDIREQYCINRKEVFSYKTLKLSSSNYKECEPCSIHIFRQKLFHFSNQLVML</sequence>
<dbReference type="Proteomes" id="UP000887116">
    <property type="component" value="Unassembled WGS sequence"/>
</dbReference>
<organism evidence="2 3">
    <name type="scientific">Trichonephila clavata</name>
    <name type="common">Joro spider</name>
    <name type="synonym">Nephila clavata</name>
    <dbReference type="NCBI Taxonomy" id="2740835"/>
    <lineage>
        <taxon>Eukaryota</taxon>
        <taxon>Metazoa</taxon>
        <taxon>Ecdysozoa</taxon>
        <taxon>Arthropoda</taxon>
        <taxon>Chelicerata</taxon>
        <taxon>Arachnida</taxon>
        <taxon>Araneae</taxon>
        <taxon>Araneomorphae</taxon>
        <taxon>Entelegynae</taxon>
        <taxon>Araneoidea</taxon>
        <taxon>Nephilidae</taxon>
        <taxon>Trichonephila</taxon>
    </lineage>
</organism>
<proteinExistence type="predicted"/>
<feature type="region of interest" description="Disordered" evidence="1">
    <location>
        <begin position="1"/>
        <end position="29"/>
    </location>
</feature>
<dbReference type="OrthoDB" id="6517040at2759"/>
<feature type="compositionally biased region" description="Polar residues" evidence="1">
    <location>
        <begin position="1"/>
        <end position="15"/>
    </location>
</feature>
<dbReference type="AlphaFoldDB" id="A0A8X6ITQ0"/>
<evidence type="ECO:0000313" key="3">
    <source>
        <dbReference type="Proteomes" id="UP000887116"/>
    </source>
</evidence>
<reference evidence="2" key="1">
    <citation type="submission" date="2020-07" db="EMBL/GenBank/DDBJ databases">
        <title>Multicomponent nature underlies the extraordinary mechanical properties of spider dragline silk.</title>
        <authorList>
            <person name="Kono N."/>
            <person name="Nakamura H."/>
            <person name="Mori M."/>
            <person name="Yoshida Y."/>
            <person name="Ohtoshi R."/>
            <person name="Malay A.D."/>
            <person name="Moran D.A.P."/>
            <person name="Tomita M."/>
            <person name="Numata K."/>
            <person name="Arakawa K."/>
        </authorList>
    </citation>
    <scope>NUCLEOTIDE SEQUENCE</scope>
</reference>
<gene>
    <name evidence="2" type="primary">AVEN_64136_1</name>
    <name evidence="2" type="ORF">TNCT_508741</name>
</gene>
<comment type="caution">
    <text evidence="2">The sequence shown here is derived from an EMBL/GenBank/DDBJ whole genome shotgun (WGS) entry which is preliminary data.</text>
</comment>
<name>A0A8X6ITQ0_TRICU</name>
<dbReference type="EMBL" id="BMAO01028946">
    <property type="protein sequence ID" value="GFR28294.1"/>
    <property type="molecule type" value="Genomic_DNA"/>
</dbReference>
<keyword evidence="3" id="KW-1185">Reference proteome</keyword>
<protein>
    <submittedName>
        <fullName evidence="2">RNase H domain-containing protein</fullName>
    </submittedName>
</protein>
<evidence type="ECO:0000313" key="2">
    <source>
        <dbReference type="EMBL" id="GFR28294.1"/>
    </source>
</evidence>
<accession>A0A8X6ITQ0</accession>
<feature type="non-terminal residue" evidence="2">
    <location>
        <position position="1"/>
    </location>
</feature>